<reference evidence="1" key="1">
    <citation type="submission" date="2019-02" db="EMBL/GenBank/DDBJ databases">
        <authorList>
            <person name="Gruber-Vodicka R. H."/>
            <person name="Seah K. B. B."/>
        </authorList>
    </citation>
    <scope>NUCLEOTIDE SEQUENCE</scope>
    <source>
        <strain evidence="1">BECK_DK161</strain>
    </source>
</reference>
<dbReference type="EMBL" id="CAADEY010000036">
    <property type="protein sequence ID" value="VFJ52449.1"/>
    <property type="molecule type" value="Genomic_DNA"/>
</dbReference>
<name>A0A450SH55_9GAMM</name>
<accession>A0A450SH55</accession>
<dbReference type="AlphaFoldDB" id="A0A450SH55"/>
<evidence type="ECO:0008006" key="2">
    <source>
        <dbReference type="Google" id="ProtNLM"/>
    </source>
</evidence>
<sequence>MPMVSQNNDRRPIILWVEDNPHSPLLRFIPDQTEAKGLRIEIATGIGGLRRTLDEIGDRTRIKGIILDIMIRGTPTLKAFDLENIQLGDGDETGIRLIEHIFRKVDGMFPELNDTPILVLTLSPIVFKRDFAKYEKVELAKKYDRASGWESVVKNWIAQRAG</sequence>
<evidence type="ECO:0000313" key="1">
    <source>
        <dbReference type="EMBL" id="VFJ52449.1"/>
    </source>
</evidence>
<gene>
    <name evidence="1" type="ORF">BECKDK2373C_GA0170839_103619</name>
</gene>
<organism evidence="1">
    <name type="scientific">Candidatus Kentrum sp. DK</name>
    <dbReference type="NCBI Taxonomy" id="2126562"/>
    <lineage>
        <taxon>Bacteria</taxon>
        <taxon>Pseudomonadati</taxon>
        <taxon>Pseudomonadota</taxon>
        <taxon>Gammaproteobacteria</taxon>
        <taxon>Candidatus Kentrum</taxon>
    </lineage>
</organism>
<proteinExistence type="predicted"/>
<protein>
    <recommendedName>
        <fullName evidence="2">Response regulator receiver domain-containing protein</fullName>
    </recommendedName>
</protein>